<dbReference type="InterPro" id="IPR016161">
    <property type="entry name" value="Ald_DH/histidinol_DH"/>
</dbReference>
<dbReference type="PROSITE" id="PS00070">
    <property type="entry name" value="ALDEHYDE_DEHYDR_CYS"/>
    <property type="match status" value="1"/>
</dbReference>
<evidence type="ECO:0000256" key="1">
    <source>
        <dbReference type="ARBA" id="ARBA00009986"/>
    </source>
</evidence>
<dbReference type="AlphaFoldDB" id="A0A2T0GXK0"/>
<keyword evidence="2" id="KW-0560">Oxidoreductase</keyword>
<evidence type="ECO:0000313" key="6">
    <source>
        <dbReference type="Proteomes" id="UP000239352"/>
    </source>
</evidence>
<evidence type="ECO:0000313" key="5">
    <source>
        <dbReference type="EMBL" id="PRW63831.1"/>
    </source>
</evidence>
<sequence>MEHYMNFIDGERRTPSKGEYSPIIDPRTEKELAKVARSDSEDVEAAFAAAKAAFPRWSGHTAAQRQHAVLSIADKIEENAELISSVESENTGKPQGFVHEEEVDVAVDVLRFFSGTIRTALAPAAGEYMTKYTSYVRREPLGVCVQMVPFNYPLLMAVWKLAPALAAGNTIVLKPSHNTPMSVLLLAELVSDVLPRGTINVLCGDREATADITRHTAAQHVSATASTASGLAIANSALTSVKRLHLGLGGKSPAIVFPDADLPHAARRIAQAAYFNGGQDCTAASRVLVASDVHDEFVAELSRQVACMVNAGPEDENTASYGPLNSKGQLGRIIRTLEELPEHAEVAVGGQRIDRPGLFFPPTLVTGVTSSDSVVHTELFGPVATVERFTSEQDVVSLVNSADYGLAASVHTHDHSTAMRVSSNLDYGCVWINTHLPLPSEMPHGGFKQSGFGKDLSLYGIDEFTRVKHVMHMIEDDSSPETG</sequence>
<keyword evidence="6" id="KW-1185">Reference proteome</keyword>
<dbReference type="Gene3D" id="3.40.309.10">
    <property type="entry name" value="Aldehyde Dehydrogenase, Chain A, domain 2"/>
    <property type="match status" value="1"/>
</dbReference>
<dbReference type="EMBL" id="PVSR01000009">
    <property type="protein sequence ID" value="PRW63831.1"/>
    <property type="molecule type" value="Genomic_DNA"/>
</dbReference>
<gene>
    <name evidence="5" type="ORF">CEP50_08620</name>
</gene>
<protein>
    <submittedName>
        <fullName evidence="5">Gamma-aminobutyraldehyde dehydrogenase</fullName>
    </submittedName>
</protein>
<feature type="region of interest" description="Disordered" evidence="3">
    <location>
        <begin position="1"/>
        <end position="22"/>
    </location>
</feature>
<dbReference type="GO" id="GO:0016620">
    <property type="term" value="F:oxidoreductase activity, acting on the aldehyde or oxo group of donors, NAD or NADP as acceptor"/>
    <property type="evidence" value="ECO:0007669"/>
    <property type="project" value="InterPro"/>
</dbReference>
<feature type="domain" description="Aldehyde dehydrogenase" evidence="4">
    <location>
        <begin position="17"/>
        <end position="470"/>
    </location>
</feature>
<dbReference type="PANTHER" id="PTHR11699">
    <property type="entry name" value="ALDEHYDE DEHYDROGENASE-RELATED"/>
    <property type="match status" value="1"/>
</dbReference>
<evidence type="ECO:0000256" key="3">
    <source>
        <dbReference type="SAM" id="MobiDB-lite"/>
    </source>
</evidence>
<dbReference type="InParanoid" id="A0A2T0GXK0"/>
<dbReference type="InterPro" id="IPR016162">
    <property type="entry name" value="Ald_DH_N"/>
</dbReference>
<comment type="similarity">
    <text evidence="1">Belongs to the aldehyde dehydrogenase family.</text>
</comment>
<dbReference type="Proteomes" id="UP000239352">
    <property type="component" value="Unassembled WGS sequence"/>
</dbReference>
<evidence type="ECO:0000256" key="2">
    <source>
        <dbReference type="ARBA" id="ARBA00023002"/>
    </source>
</evidence>
<dbReference type="InterPro" id="IPR016163">
    <property type="entry name" value="Ald_DH_C"/>
</dbReference>
<proteinExistence type="inferred from homology"/>
<dbReference type="InterPro" id="IPR016160">
    <property type="entry name" value="Ald_DH_CS_CYS"/>
</dbReference>
<dbReference type="FunFam" id="3.40.605.10:FF:000007">
    <property type="entry name" value="NAD/NADP-dependent betaine aldehyde dehydrogenase"/>
    <property type="match status" value="1"/>
</dbReference>
<organism evidence="5 6">
    <name type="scientific">Actinopolyspora mortivallis</name>
    <dbReference type="NCBI Taxonomy" id="33906"/>
    <lineage>
        <taxon>Bacteria</taxon>
        <taxon>Bacillati</taxon>
        <taxon>Actinomycetota</taxon>
        <taxon>Actinomycetes</taxon>
        <taxon>Actinopolysporales</taxon>
        <taxon>Actinopolysporaceae</taxon>
        <taxon>Actinopolyspora</taxon>
    </lineage>
</organism>
<evidence type="ECO:0000259" key="4">
    <source>
        <dbReference type="Pfam" id="PF00171"/>
    </source>
</evidence>
<dbReference type="Pfam" id="PF00171">
    <property type="entry name" value="Aldedh"/>
    <property type="match status" value="1"/>
</dbReference>
<dbReference type="SUPFAM" id="SSF53720">
    <property type="entry name" value="ALDH-like"/>
    <property type="match status" value="1"/>
</dbReference>
<accession>A0A2T0GXK0</accession>
<comment type="caution">
    <text evidence="5">The sequence shown here is derived from an EMBL/GenBank/DDBJ whole genome shotgun (WGS) entry which is preliminary data.</text>
</comment>
<dbReference type="InterPro" id="IPR015590">
    <property type="entry name" value="Aldehyde_DH_dom"/>
</dbReference>
<feature type="compositionally biased region" description="Basic and acidic residues" evidence="3">
    <location>
        <begin position="1"/>
        <end position="16"/>
    </location>
</feature>
<dbReference type="Gene3D" id="3.40.605.10">
    <property type="entry name" value="Aldehyde Dehydrogenase, Chain A, domain 1"/>
    <property type="match status" value="1"/>
</dbReference>
<name>A0A2T0GXK0_ACTMO</name>
<reference evidence="5 6" key="1">
    <citation type="submission" date="2018-03" db="EMBL/GenBank/DDBJ databases">
        <title>Actinopolyspora mortivallis from Sahara, screening for active biomolecules.</title>
        <authorList>
            <person name="Selama O."/>
            <person name="Wellington E.M.H."/>
            <person name="Hacene H."/>
        </authorList>
    </citation>
    <scope>NUCLEOTIDE SEQUENCE [LARGE SCALE GENOMIC DNA]</scope>
    <source>
        <strain evidence="5 6">M5A</strain>
    </source>
</reference>